<evidence type="ECO:0000313" key="9">
    <source>
        <dbReference type="Proteomes" id="UP000033881"/>
    </source>
</evidence>
<keyword evidence="2" id="KW-0949">S-adenosyl-L-methionine</keyword>
<reference evidence="8 9" key="1">
    <citation type="journal article" date="2015" name="Nature">
        <title>rRNA introns, odd ribosomes, and small enigmatic genomes across a large radiation of phyla.</title>
        <authorList>
            <person name="Brown C.T."/>
            <person name="Hug L.A."/>
            <person name="Thomas B.C."/>
            <person name="Sharon I."/>
            <person name="Castelle C.J."/>
            <person name="Singh A."/>
            <person name="Wilkins M.J."/>
            <person name="Williams K.H."/>
            <person name="Banfield J.F."/>
        </authorList>
    </citation>
    <scope>NUCLEOTIDE SEQUENCE [LARGE SCALE GENOMIC DNA]</scope>
</reference>
<dbReference type="GO" id="GO:0031419">
    <property type="term" value="F:cobalamin binding"/>
    <property type="evidence" value="ECO:0007669"/>
    <property type="project" value="InterPro"/>
</dbReference>
<name>A0A0G0MMN9_9BACT</name>
<evidence type="ECO:0000313" key="8">
    <source>
        <dbReference type="EMBL" id="KKR01681.1"/>
    </source>
</evidence>
<gene>
    <name evidence="8" type="ORF">UT24_C0003G0088</name>
</gene>
<dbReference type="Proteomes" id="UP000033881">
    <property type="component" value="Unassembled WGS sequence"/>
</dbReference>
<evidence type="ECO:0000256" key="4">
    <source>
        <dbReference type="ARBA" id="ARBA00023004"/>
    </source>
</evidence>
<dbReference type="GO" id="GO:0003824">
    <property type="term" value="F:catalytic activity"/>
    <property type="evidence" value="ECO:0007669"/>
    <property type="project" value="InterPro"/>
</dbReference>
<dbReference type="STRING" id="1618574.UT24_C0003G0088"/>
<dbReference type="PROSITE" id="PS51918">
    <property type="entry name" value="RADICAL_SAM"/>
    <property type="match status" value="1"/>
</dbReference>
<dbReference type="AlphaFoldDB" id="A0A0G0MMN9"/>
<dbReference type="Pfam" id="PF04055">
    <property type="entry name" value="Radical_SAM"/>
    <property type="match status" value="1"/>
</dbReference>
<dbReference type="InterPro" id="IPR006638">
    <property type="entry name" value="Elp3/MiaA/NifB-like_rSAM"/>
</dbReference>
<dbReference type="InterPro" id="IPR007197">
    <property type="entry name" value="rSAM"/>
</dbReference>
<dbReference type="GO" id="GO:0046872">
    <property type="term" value="F:metal ion binding"/>
    <property type="evidence" value="ECO:0007669"/>
    <property type="project" value="UniProtKB-KW"/>
</dbReference>
<evidence type="ECO:0000256" key="3">
    <source>
        <dbReference type="ARBA" id="ARBA00022723"/>
    </source>
</evidence>
<evidence type="ECO:0000256" key="5">
    <source>
        <dbReference type="ARBA" id="ARBA00023014"/>
    </source>
</evidence>
<accession>A0A0G0MMN9</accession>
<feature type="domain" description="Radical SAM core" evidence="7">
    <location>
        <begin position="174"/>
        <end position="408"/>
    </location>
</feature>
<proteinExistence type="predicted"/>
<keyword evidence="5" id="KW-0411">Iron-sulfur</keyword>
<dbReference type="SUPFAM" id="SSF102114">
    <property type="entry name" value="Radical SAM enzymes"/>
    <property type="match status" value="1"/>
</dbReference>
<dbReference type="SFLD" id="SFLDS00029">
    <property type="entry name" value="Radical_SAM"/>
    <property type="match status" value="1"/>
</dbReference>
<dbReference type="InterPro" id="IPR023404">
    <property type="entry name" value="rSAM_horseshoe"/>
</dbReference>
<feature type="domain" description="B12-binding" evidence="6">
    <location>
        <begin position="3"/>
        <end position="136"/>
    </location>
</feature>
<comment type="caution">
    <text evidence="8">The sequence shown here is derived from an EMBL/GenBank/DDBJ whole genome shotgun (WGS) entry which is preliminary data.</text>
</comment>
<keyword evidence="3" id="KW-0479">Metal-binding</keyword>
<evidence type="ECO:0000256" key="1">
    <source>
        <dbReference type="ARBA" id="ARBA00001966"/>
    </source>
</evidence>
<dbReference type="PROSITE" id="PS51332">
    <property type="entry name" value="B12_BINDING"/>
    <property type="match status" value="1"/>
</dbReference>
<dbReference type="SFLD" id="SFLDG01123">
    <property type="entry name" value="methyltransferase_(Class_B)"/>
    <property type="match status" value="1"/>
</dbReference>
<dbReference type="GO" id="GO:0051539">
    <property type="term" value="F:4 iron, 4 sulfur cluster binding"/>
    <property type="evidence" value="ECO:0007669"/>
    <property type="project" value="UniProtKB-KW"/>
</dbReference>
<dbReference type="InterPro" id="IPR034466">
    <property type="entry name" value="Methyltransferase_Class_B"/>
</dbReference>
<sequence length="473" mass="53430">MTLKSVVLVKPPNDLGPEHHSIFGLLLIASHLRKHQISFLLVNGNIDQNWKRKLDALASPNCVVAISALTPEIPGGIDASDIAKQHGATVIWGGKHAQLFHDVIAADKSVDYVCVGEGEEFIPDVIRTEDTQSINNMCFQDGEQFTHGPKHNLDINSIECPAYDLIPANTPSPWLNRRRLQAESSRGCSYRCEFCEVPALKNSTWRVKAPEKVVSDIEHGLNVTEATYVEFVDDNPFQHAYHMQGVANEILKRKLRFEWCANCRAEYLAIAHVDDDYLDLLYEAGLRSISVGGESGSQHVLNILRKGIKKEHLLQAAQRVANVHNGKMDASMNFFFGTPGETRADIVETIELFDDIKTIFPRIRIGVNIYTPYPGTALAKGLWDEPATLRDWLDPKARHMFTDRFGGKHWQDNPEFYTQLAHYSGLLYSPPSFGKIGDLQQFMRTHTPLHIRSYIVSEQVKRKAYRWLHAIKP</sequence>
<dbReference type="CDD" id="cd01335">
    <property type="entry name" value="Radical_SAM"/>
    <property type="match status" value="1"/>
</dbReference>
<protein>
    <submittedName>
        <fullName evidence="8">Fe-S protein, radical SAM family</fullName>
    </submittedName>
</protein>
<dbReference type="EMBL" id="LBWB01000003">
    <property type="protein sequence ID" value="KKR01681.1"/>
    <property type="molecule type" value="Genomic_DNA"/>
</dbReference>
<evidence type="ECO:0000259" key="7">
    <source>
        <dbReference type="PROSITE" id="PS51918"/>
    </source>
</evidence>
<evidence type="ECO:0000256" key="2">
    <source>
        <dbReference type="ARBA" id="ARBA00022691"/>
    </source>
</evidence>
<organism evidence="8 9">
    <name type="scientific">Candidatus Woesebacteria bacterium GW2011_GWB1_39_12</name>
    <dbReference type="NCBI Taxonomy" id="1618574"/>
    <lineage>
        <taxon>Bacteria</taxon>
        <taxon>Candidatus Woeseibacteriota</taxon>
    </lineage>
</organism>
<dbReference type="InterPro" id="IPR006158">
    <property type="entry name" value="Cobalamin-bd"/>
</dbReference>
<dbReference type="PANTHER" id="PTHR43409">
    <property type="entry name" value="ANAEROBIC MAGNESIUM-PROTOPORPHYRIN IX MONOMETHYL ESTER CYCLASE-RELATED"/>
    <property type="match status" value="1"/>
</dbReference>
<dbReference type="SMART" id="SM00729">
    <property type="entry name" value="Elp3"/>
    <property type="match status" value="1"/>
</dbReference>
<dbReference type="SFLD" id="SFLDG01082">
    <property type="entry name" value="B12-binding_domain_containing"/>
    <property type="match status" value="1"/>
</dbReference>
<evidence type="ECO:0000259" key="6">
    <source>
        <dbReference type="PROSITE" id="PS51332"/>
    </source>
</evidence>
<dbReference type="Gene3D" id="3.80.30.20">
    <property type="entry name" value="tm_1862 like domain"/>
    <property type="match status" value="1"/>
</dbReference>
<dbReference type="Gene3D" id="3.40.50.280">
    <property type="entry name" value="Cobalamin-binding domain"/>
    <property type="match status" value="1"/>
</dbReference>
<comment type="cofactor">
    <cofactor evidence="1">
        <name>[4Fe-4S] cluster</name>
        <dbReference type="ChEBI" id="CHEBI:49883"/>
    </cofactor>
</comment>
<dbReference type="InterPro" id="IPR058240">
    <property type="entry name" value="rSAM_sf"/>
</dbReference>
<keyword evidence="4" id="KW-0408">Iron</keyword>
<dbReference type="InterPro" id="IPR051198">
    <property type="entry name" value="BchE-like"/>
</dbReference>